<protein>
    <submittedName>
        <fullName evidence="1">Uncharacterized protein</fullName>
    </submittedName>
</protein>
<gene>
    <name evidence="1" type="ORF">T12_2067</name>
</gene>
<dbReference type="AlphaFoldDB" id="A0A0V0Z1H8"/>
<dbReference type="EMBL" id="JYDQ01000851">
    <property type="protein sequence ID" value="KRY06294.1"/>
    <property type="molecule type" value="Genomic_DNA"/>
</dbReference>
<evidence type="ECO:0000313" key="2">
    <source>
        <dbReference type="Proteomes" id="UP000054783"/>
    </source>
</evidence>
<keyword evidence="2" id="KW-1185">Reference proteome</keyword>
<organism evidence="1 2">
    <name type="scientific">Trichinella patagoniensis</name>
    <dbReference type="NCBI Taxonomy" id="990121"/>
    <lineage>
        <taxon>Eukaryota</taxon>
        <taxon>Metazoa</taxon>
        <taxon>Ecdysozoa</taxon>
        <taxon>Nematoda</taxon>
        <taxon>Enoplea</taxon>
        <taxon>Dorylaimia</taxon>
        <taxon>Trichinellida</taxon>
        <taxon>Trichinellidae</taxon>
        <taxon>Trichinella</taxon>
    </lineage>
</organism>
<evidence type="ECO:0000313" key="1">
    <source>
        <dbReference type="EMBL" id="KRY06294.1"/>
    </source>
</evidence>
<name>A0A0V0Z1H8_9BILA</name>
<sequence>MYDAIHQWTDISQQLRKIKPHIRGSVIALKS</sequence>
<comment type="caution">
    <text evidence="1">The sequence shown here is derived from an EMBL/GenBank/DDBJ whole genome shotgun (WGS) entry which is preliminary data.</text>
</comment>
<accession>A0A0V0Z1H8</accession>
<reference evidence="1 2" key="1">
    <citation type="submission" date="2015-01" db="EMBL/GenBank/DDBJ databases">
        <title>Evolution of Trichinella species and genotypes.</title>
        <authorList>
            <person name="Korhonen P.K."/>
            <person name="Edoardo P."/>
            <person name="Giuseppe L.R."/>
            <person name="Gasser R.B."/>
        </authorList>
    </citation>
    <scope>NUCLEOTIDE SEQUENCE [LARGE SCALE GENOMIC DNA]</scope>
    <source>
        <strain evidence="1">ISS2496</strain>
    </source>
</reference>
<dbReference type="Proteomes" id="UP000054783">
    <property type="component" value="Unassembled WGS sequence"/>
</dbReference>
<proteinExistence type="predicted"/>